<dbReference type="OrthoDB" id="1049645at2"/>
<dbReference type="Proteomes" id="UP000396835">
    <property type="component" value="Unassembled WGS sequence"/>
</dbReference>
<reference evidence="1 2" key="1">
    <citation type="submission" date="2019-02" db="EMBL/GenBank/DDBJ databases">
        <authorList>
            <consortium name="Pathogen Informatics"/>
        </authorList>
    </citation>
    <scope>NUCLEOTIDE SEQUENCE [LARGE SCALE GENOMIC DNA]</scope>
    <source>
        <strain evidence="1 2">3012STDY7078512</strain>
    </source>
</reference>
<evidence type="ECO:0000313" key="1">
    <source>
        <dbReference type="EMBL" id="VFB14400.1"/>
    </source>
</evidence>
<name>A0A449I4K3_9BACE</name>
<dbReference type="AlphaFoldDB" id="A0A449I4K3"/>
<evidence type="ECO:0000313" key="2">
    <source>
        <dbReference type="Proteomes" id="UP000396835"/>
    </source>
</evidence>
<protein>
    <submittedName>
        <fullName evidence="1">Uncharacterized protein</fullName>
    </submittedName>
</protein>
<gene>
    <name evidence="1" type="ORF">NCTC7812_01952</name>
</gene>
<organism evidence="1 2">
    <name type="scientific">Prevotella heparinolytica</name>
    <dbReference type="NCBI Taxonomy" id="28113"/>
    <lineage>
        <taxon>Bacteria</taxon>
        <taxon>Pseudomonadati</taxon>
        <taxon>Bacteroidota</taxon>
        <taxon>Bacteroidia</taxon>
        <taxon>Bacteroidales</taxon>
        <taxon>Bacteroidaceae</taxon>
        <taxon>Bacteroides</taxon>
    </lineage>
</organism>
<sequence>MENKRISVRFNERMRMLLDEIADRTGTKLSVVVRCLVAKGIDELLDESGNLKLDEKQEQG</sequence>
<dbReference type="EMBL" id="CAACYH010000004">
    <property type="protein sequence ID" value="VFB14400.1"/>
    <property type="molecule type" value="Genomic_DNA"/>
</dbReference>
<dbReference type="RefSeq" id="WP_131752401.1">
    <property type="nucleotide sequence ID" value="NZ_CAACYH010000004.1"/>
</dbReference>
<proteinExistence type="predicted"/>
<accession>A0A449I4K3</accession>